<reference evidence="2 3" key="1">
    <citation type="journal article" date="2019" name="Fungal Biol. Biotechnol.">
        <title>Draft genome sequence of fastidious pathogen Ceratobasidium theobromae, which causes vascular-streak dieback in Theobroma cacao.</title>
        <authorList>
            <person name="Ali S.S."/>
            <person name="Asman A."/>
            <person name="Shao J."/>
            <person name="Firmansyah A.P."/>
            <person name="Susilo A.W."/>
            <person name="Rosmana A."/>
            <person name="McMahon P."/>
            <person name="Junaid M."/>
            <person name="Guest D."/>
            <person name="Kheng T.Y."/>
            <person name="Meinhardt L.W."/>
            <person name="Bailey B.A."/>
        </authorList>
    </citation>
    <scope>NUCLEOTIDE SEQUENCE [LARGE SCALE GENOMIC DNA]</scope>
    <source>
        <strain evidence="2 3">CT2</strain>
    </source>
</reference>
<feature type="compositionally biased region" description="Low complexity" evidence="1">
    <location>
        <begin position="103"/>
        <end position="115"/>
    </location>
</feature>
<feature type="region of interest" description="Disordered" evidence="1">
    <location>
        <begin position="25"/>
        <end position="54"/>
    </location>
</feature>
<feature type="region of interest" description="Disordered" evidence="1">
    <location>
        <begin position="421"/>
        <end position="478"/>
    </location>
</feature>
<feature type="compositionally biased region" description="Basic and acidic residues" evidence="1">
    <location>
        <begin position="372"/>
        <end position="384"/>
    </location>
</feature>
<name>A0A5N5QKC3_9AGAM</name>
<feature type="compositionally biased region" description="Polar residues" evidence="1">
    <location>
        <begin position="441"/>
        <end position="450"/>
    </location>
</feature>
<feature type="compositionally biased region" description="Low complexity" evidence="1">
    <location>
        <begin position="595"/>
        <end position="611"/>
    </location>
</feature>
<feature type="compositionally biased region" description="Low complexity" evidence="1">
    <location>
        <begin position="565"/>
        <end position="578"/>
    </location>
</feature>
<keyword evidence="3" id="KW-1185">Reference proteome</keyword>
<feature type="region of interest" description="Disordered" evidence="1">
    <location>
        <begin position="210"/>
        <end position="235"/>
    </location>
</feature>
<feature type="region of interest" description="Disordered" evidence="1">
    <location>
        <begin position="294"/>
        <end position="338"/>
    </location>
</feature>
<feature type="region of interest" description="Disordered" evidence="1">
    <location>
        <begin position="369"/>
        <end position="394"/>
    </location>
</feature>
<evidence type="ECO:0000256" key="1">
    <source>
        <dbReference type="SAM" id="MobiDB-lite"/>
    </source>
</evidence>
<feature type="compositionally biased region" description="Basic and acidic residues" evidence="1">
    <location>
        <begin position="704"/>
        <end position="718"/>
    </location>
</feature>
<feature type="region of interest" description="Disordered" evidence="1">
    <location>
        <begin position="526"/>
        <end position="611"/>
    </location>
</feature>
<dbReference type="Proteomes" id="UP000383932">
    <property type="component" value="Unassembled WGS sequence"/>
</dbReference>
<protein>
    <submittedName>
        <fullName evidence="2">Uncharacterized protein</fullName>
    </submittedName>
</protein>
<dbReference type="EMBL" id="SSOP01000077">
    <property type="protein sequence ID" value="KAB5592089.1"/>
    <property type="molecule type" value="Genomic_DNA"/>
</dbReference>
<proteinExistence type="predicted"/>
<feature type="compositionally biased region" description="Pro residues" evidence="1">
    <location>
        <begin position="89"/>
        <end position="102"/>
    </location>
</feature>
<dbReference type="AlphaFoldDB" id="A0A5N5QKC3"/>
<accession>A0A5N5QKC3</accession>
<feature type="region of interest" description="Disordered" evidence="1">
    <location>
        <begin position="71"/>
        <end position="122"/>
    </location>
</feature>
<evidence type="ECO:0000313" key="3">
    <source>
        <dbReference type="Proteomes" id="UP000383932"/>
    </source>
</evidence>
<feature type="compositionally biased region" description="Low complexity" evidence="1">
    <location>
        <begin position="664"/>
        <end position="690"/>
    </location>
</feature>
<evidence type="ECO:0000313" key="2">
    <source>
        <dbReference type="EMBL" id="KAB5592089.1"/>
    </source>
</evidence>
<organism evidence="2 3">
    <name type="scientific">Ceratobasidium theobromae</name>
    <dbReference type="NCBI Taxonomy" id="1582974"/>
    <lineage>
        <taxon>Eukaryota</taxon>
        <taxon>Fungi</taxon>
        <taxon>Dikarya</taxon>
        <taxon>Basidiomycota</taxon>
        <taxon>Agaricomycotina</taxon>
        <taxon>Agaricomycetes</taxon>
        <taxon>Cantharellales</taxon>
        <taxon>Ceratobasidiaceae</taxon>
        <taxon>Ceratobasidium</taxon>
    </lineage>
</organism>
<dbReference type="OrthoDB" id="3268641at2759"/>
<feature type="compositionally biased region" description="Polar residues" evidence="1">
    <location>
        <begin position="747"/>
        <end position="756"/>
    </location>
</feature>
<gene>
    <name evidence="2" type="ORF">CTheo_4471</name>
</gene>
<feature type="compositionally biased region" description="Low complexity" evidence="1">
    <location>
        <begin position="454"/>
        <end position="463"/>
    </location>
</feature>
<sequence length="788" mass="82881">MRRIVSALGLNKKERRLRCESTPALVHAADSASSSGIRTPSDDADTAAIASPSSDSVHTSRWLGLLRALSRKRRTEDDDSDSSTHSRPRSPPMSPISPPAPPFVARRASSPASSVYRGPAHVPRAAPSRANLALHALTQPLVLAAGAPSPHPLRAPDPSSPLCYPRSVARYPVSPAPLLRIHVHRARILRRLETGSLTAAEEASILPFATRPAPRAPLRRPRPSPTDDAAELGAHTGRWSRGLRRWVARPVFEDRNSVYTPVGPDIVRPARGLGTETLDFSDATLAMAGLAIDTETDDSDDDSQRASAIITPQSGNPPLAGLTAQRPEDPRTPESSKAPIVRGVRFADDDDATDGDDLPLAVLASVQKKRAEKQARARHDRYVERAALGTEPRSDRQRLFADEFARARALQDVARAGVDRPASLLRDSDPRRRPPASALSTVQENTTFTKGHSRSSSGSSTSTKPRIPDPNPQITSPVKNRFSASVISPTSPTPAPSGFPIGGLASSAPSSLASFPPNFGSAMPSPPVSPFPHSNSLPIPRLPHSPARSSTALPSGPLVPPAPPFASRSLSGSPLRSSFALPPTQDEFGLAANPRSGSSSGTTRGSGSRPNATANLQAIMAQNQALMAQNQMLTNMMFGSNAAAMAAMNGQDPALMGPPNPPFAHSRGSSASGSRGHSPARSSGSSKQSSVRGRPSPTPIQPGHGERRGSMLADRKDVPSPAKPGHAKSASQSTKKSGHAYSKSEHSVSSQRMSRTGSGGPAVPPIPAVPTGVYSMRGRTRPAGEVVT</sequence>
<comment type="caution">
    <text evidence="2">The sequence shown here is derived from an EMBL/GenBank/DDBJ whole genome shotgun (WGS) entry which is preliminary data.</text>
</comment>
<feature type="region of interest" description="Disordered" evidence="1">
    <location>
        <begin position="650"/>
        <end position="788"/>
    </location>
</feature>